<keyword evidence="2 5" id="KW-0812">Transmembrane</keyword>
<evidence type="ECO:0000256" key="4">
    <source>
        <dbReference type="ARBA" id="ARBA00023136"/>
    </source>
</evidence>
<dbReference type="EMBL" id="QLMC01000004">
    <property type="protein sequence ID" value="RAJ95938.1"/>
    <property type="molecule type" value="Genomic_DNA"/>
</dbReference>
<reference evidence="7 8" key="1">
    <citation type="submission" date="2018-06" db="EMBL/GenBank/DDBJ databases">
        <title>Genomic Encyclopedia of Archaeal and Bacterial Type Strains, Phase II (KMG-II): from individual species to whole genera.</title>
        <authorList>
            <person name="Goeker M."/>
        </authorList>
    </citation>
    <scope>NUCLEOTIDE SEQUENCE [LARGE SCALE GENOMIC DNA]</scope>
    <source>
        <strain evidence="7 8">DSM 21851</strain>
    </source>
</reference>
<feature type="transmembrane region" description="Helical" evidence="5">
    <location>
        <begin position="20"/>
        <end position="40"/>
    </location>
</feature>
<dbReference type="InterPro" id="IPR036259">
    <property type="entry name" value="MFS_trans_sf"/>
</dbReference>
<sequence length="408" mass="43799">METMQLSTTQPTTAYRSQVFALCMLVYVFSGTVSTLMSTYLPVVVGDLLGRADQAELSRVSAYVGATFLYGWMLGGMSFGYFGDRLGRVRSLVGAVVLYGGCTLLTVFAPNWIIVVVLQFAAGFGIGGVLVLTTVIVAEIWPERNRPVALGILAVAFPIGILLSGLVNYFLPNWRQAFWVGGVPLALGVLIAAFVQEPDSWKRVRQQPATAGPGLFDAQYRRSLWLGSLAFGAMLVGLWAIFSWVPTWVQTLVIGNGQKERGLSMVLMGSGGVIGGILSGFIVKAVGHRCTMLFVFAACFVMAGIVFKTNTVFSPVVYLEMAVLALLFGISQGTMSAYLPDLFPTQLRGRATGFCFNIGRLVTATAVFFVGTLVTVLGGYGSAIFAFSGTFVIGFLAIWSGPRSHDKK</sequence>
<evidence type="ECO:0000256" key="5">
    <source>
        <dbReference type="SAM" id="Phobius"/>
    </source>
</evidence>
<feature type="transmembrane region" description="Helical" evidence="5">
    <location>
        <begin position="177"/>
        <end position="195"/>
    </location>
</feature>
<proteinExistence type="predicted"/>
<feature type="transmembrane region" description="Helical" evidence="5">
    <location>
        <begin position="224"/>
        <end position="242"/>
    </location>
</feature>
<feature type="transmembrane region" description="Helical" evidence="5">
    <location>
        <begin position="380"/>
        <end position="399"/>
    </location>
</feature>
<evidence type="ECO:0000313" key="7">
    <source>
        <dbReference type="EMBL" id="RAJ95938.1"/>
    </source>
</evidence>
<name>A0A327WTH2_LARAB</name>
<organism evidence="7 8">
    <name type="scientific">Larkinella arboricola</name>
    <dbReference type="NCBI Taxonomy" id="643671"/>
    <lineage>
        <taxon>Bacteria</taxon>
        <taxon>Pseudomonadati</taxon>
        <taxon>Bacteroidota</taxon>
        <taxon>Cytophagia</taxon>
        <taxon>Cytophagales</taxon>
        <taxon>Spirosomataceae</taxon>
        <taxon>Larkinella</taxon>
    </lineage>
</organism>
<dbReference type="RefSeq" id="WP_111629711.1">
    <property type="nucleotide sequence ID" value="NZ_QLMC01000004.1"/>
</dbReference>
<feature type="transmembrane region" description="Helical" evidence="5">
    <location>
        <begin position="262"/>
        <end position="283"/>
    </location>
</feature>
<gene>
    <name evidence="7" type="ORF">LX87_03688</name>
</gene>
<feature type="transmembrane region" description="Helical" evidence="5">
    <location>
        <begin position="319"/>
        <end position="339"/>
    </location>
</feature>
<dbReference type="PROSITE" id="PS50850">
    <property type="entry name" value="MFS"/>
    <property type="match status" value="1"/>
</dbReference>
<dbReference type="InterPro" id="IPR011701">
    <property type="entry name" value="MFS"/>
</dbReference>
<dbReference type="InterPro" id="IPR020846">
    <property type="entry name" value="MFS_dom"/>
</dbReference>
<dbReference type="OrthoDB" id="9787026at2"/>
<feature type="transmembrane region" description="Helical" evidence="5">
    <location>
        <begin position="92"/>
        <end position="114"/>
    </location>
</feature>
<keyword evidence="3 5" id="KW-1133">Transmembrane helix</keyword>
<dbReference type="AlphaFoldDB" id="A0A327WTH2"/>
<evidence type="ECO:0000256" key="3">
    <source>
        <dbReference type="ARBA" id="ARBA00022989"/>
    </source>
</evidence>
<feature type="transmembrane region" description="Helical" evidence="5">
    <location>
        <begin position="120"/>
        <end position="141"/>
    </location>
</feature>
<feature type="domain" description="Major facilitator superfamily (MFS) profile" evidence="6">
    <location>
        <begin position="19"/>
        <end position="406"/>
    </location>
</feature>
<feature type="transmembrane region" description="Helical" evidence="5">
    <location>
        <begin position="60"/>
        <end position="80"/>
    </location>
</feature>
<dbReference type="PANTHER" id="PTHR23508">
    <property type="entry name" value="CARBOXYLIC ACID TRANSPORTER PROTEIN HOMOLOG"/>
    <property type="match status" value="1"/>
</dbReference>
<evidence type="ECO:0000313" key="8">
    <source>
        <dbReference type="Proteomes" id="UP000248790"/>
    </source>
</evidence>
<evidence type="ECO:0000259" key="6">
    <source>
        <dbReference type="PROSITE" id="PS50850"/>
    </source>
</evidence>
<dbReference type="SUPFAM" id="SSF103473">
    <property type="entry name" value="MFS general substrate transporter"/>
    <property type="match status" value="1"/>
</dbReference>
<dbReference type="Proteomes" id="UP000248790">
    <property type="component" value="Unassembled WGS sequence"/>
</dbReference>
<evidence type="ECO:0000256" key="2">
    <source>
        <dbReference type="ARBA" id="ARBA00022692"/>
    </source>
</evidence>
<dbReference type="Gene3D" id="1.20.1250.20">
    <property type="entry name" value="MFS general substrate transporter like domains"/>
    <property type="match status" value="2"/>
</dbReference>
<dbReference type="Pfam" id="PF07690">
    <property type="entry name" value="MFS_1"/>
    <property type="match status" value="1"/>
</dbReference>
<comment type="subcellular location">
    <subcellularLocation>
        <location evidence="1">Membrane</location>
        <topology evidence="1">Multi-pass membrane protein</topology>
    </subcellularLocation>
</comment>
<keyword evidence="8" id="KW-1185">Reference proteome</keyword>
<accession>A0A327WTH2</accession>
<comment type="caution">
    <text evidence="7">The sequence shown here is derived from an EMBL/GenBank/DDBJ whole genome shotgun (WGS) entry which is preliminary data.</text>
</comment>
<evidence type="ECO:0000256" key="1">
    <source>
        <dbReference type="ARBA" id="ARBA00004141"/>
    </source>
</evidence>
<dbReference type="GO" id="GO:0046943">
    <property type="term" value="F:carboxylic acid transmembrane transporter activity"/>
    <property type="evidence" value="ECO:0007669"/>
    <property type="project" value="TreeGrafter"/>
</dbReference>
<dbReference type="GO" id="GO:0005886">
    <property type="term" value="C:plasma membrane"/>
    <property type="evidence" value="ECO:0007669"/>
    <property type="project" value="TreeGrafter"/>
</dbReference>
<feature type="transmembrane region" description="Helical" evidence="5">
    <location>
        <begin position="290"/>
        <end position="307"/>
    </location>
</feature>
<feature type="transmembrane region" description="Helical" evidence="5">
    <location>
        <begin position="351"/>
        <end position="374"/>
    </location>
</feature>
<protein>
    <submittedName>
        <fullName evidence="7">Putative MFS family arabinose efflux permease</fullName>
    </submittedName>
</protein>
<dbReference type="PANTHER" id="PTHR23508:SF10">
    <property type="entry name" value="CARBOXYLIC ACID TRANSPORTER PROTEIN HOMOLOG"/>
    <property type="match status" value="1"/>
</dbReference>
<feature type="transmembrane region" description="Helical" evidence="5">
    <location>
        <begin position="148"/>
        <end position="171"/>
    </location>
</feature>
<keyword evidence="4 5" id="KW-0472">Membrane</keyword>